<dbReference type="AlphaFoldDB" id="A0A6A4QG37"/>
<evidence type="ECO:0000313" key="1">
    <source>
        <dbReference type="EMBL" id="KAE9612851.1"/>
    </source>
</evidence>
<reference evidence="2" key="1">
    <citation type="journal article" date="2020" name="Nat. Commun.">
        <title>Genome sequence of the cluster root forming white lupin.</title>
        <authorList>
            <person name="Hufnagel B."/>
            <person name="Marques A."/>
            <person name="Soriano A."/>
            <person name="Marques L."/>
            <person name="Divol F."/>
            <person name="Doumas P."/>
            <person name="Sallet E."/>
            <person name="Mancinotti D."/>
            <person name="Carrere S."/>
            <person name="Marande W."/>
            <person name="Arribat S."/>
            <person name="Keller J."/>
            <person name="Huneau C."/>
            <person name="Blein T."/>
            <person name="Aime D."/>
            <person name="Laguerre M."/>
            <person name="Taylor J."/>
            <person name="Schubert V."/>
            <person name="Nelson M."/>
            <person name="Geu-Flores F."/>
            <person name="Crespi M."/>
            <person name="Gallardo-Guerrero K."/>
            <person name="Delaux P.-M."/>
            <person name="Salse J."/>
            <person name="Berges H."/>
            <person name="Guyot R."/>
            <person name="Gouzy J."/>
            <person name="Peret B."/>
        </authorList>
    </citation>
    <scope>NUCLEOTIDE SEQUENCE [LARGE SCALE GENOMIC DNA]</scope>
    <source>
        <strain evidence="2">cv. Amiga</strain>
    </source>
</reference>
<comment type="caution">
    <text evidence="1">The sequence shown here is derived from an EMBL/GenBank/DDBJ whole genome shotgun (WGS) entry which is preliminary data.</text>
</comment>
<keyword evidence="2" id="KW-1185">Reference proteome</keyword>
<gene>
    <name evidence="1" type="ORF">Lalb_Chr05g0211361</name>
</gene>
<evidence type="ECO:0000313" key="2">
    <source>
        <dbReference type="Proteomes" id="UP000447434"/>
    </source>
</evidence>
<sequence length="81" mass="9691">MIHFSSLTHFLLLMFRYFVVLELDAAESKWAYVVLPSRGEIVFFCFSFLQSAINVYLFFNRLHPFSHHLLSTICISYDMYR</sequence>
<protein>
    <submittedName>
        <fullName evidence="1">Uncharacterized protein</fullName>
    </submittedName>
</protein>
<organism evidence="1 2">
    <name type="scientific">Lupinus albus</name>
    <name type="common">White lupine</name>
    <name type="synonym">Lupinus termis</name>
    <dbReference type="NCBI Taxonomy" id="3870"/>
    <lineage>
        <taxon>Eukaryota</taxon>
        <taxon>Viridiplantae</taxon>
        <taxon>Streptophyta</taxon>
        <taxon>Embryophyta</taxon>
        <taxon>Tracheophyta</taxon>
        <taxon>Spermatophyta</taxon>
        <taxon>Magnoliopsida</taxon>
        <taxon>eudicotyledons</taxon>
        <taxon>Gunneridae</taxon>
        <taxon>Pentapetalae</taxon>
        <taxon>rosids</taxon>
        <taxon>fabids</taxon>
        <taxon>Fabales</taxon>
        <taxon>Fabaceae</taxon>
        <taxon>Papilionoideae</taxon>
        <taxon>50 kb inversion clade</taxon>
        <taxon>genistoids sensu lato</taxon>
        <taxon>core genistoids</taxon>
        <taxon>Genisteae</taxon>
        <taxon>Lupinus</taxon>
    </lineage>
</organism>
<name>A0A6A4QG37_LUPAL</name>
<accession>A0A6A4QG37</accession>
<dbReference type="Proteomes" id="UP000447434">
    <property type="component" value="Chromosome 5"/>
</dbReference>
<proteinExistence type="predicted"/>
<dbReference type="EMBL" id="WOCE01000005">
    <property type="protein sequence ID" value="KAE9612851.1"/>
    <property type="molecule type" value="Genomic_DNA"/>
</dbReference>